<dbReference type="Proteomes" id="UP000736335">
    <property type="component" value="Unassembled WGS sequence"/>
</dbReference>
<feature type="compositionally biased region" description="Low complexity" evidence="1">
    <location>
        <begin position="117"/>
        <end position="134"/>
    </location>
</feature>
<comment type="caution">
    <text evidence="2">The sequence shown here is derived from an EMBL/GenBank/DDBJ whole genome shotgun (WGS) entry which is preliminary data.</text>
</comment>
<evidence type="ECO:0000313" key="2">
    <source>
        <dbReference type="EMBL" id="KAF9787302.1"/>
    </source>
</evidence>
<feature type="compositionally biased region" description="Polar residues" evidence="1">
    <location>
        <begin position="139"/>
        <end position="155"/>
    </location>
</feature>
<evidence type="ECO:0000313" key="3">
    <source>
        <dbReference type="Proteomes" id="UP000736335"/>
    </source>
</evidence>
<feature type="region of interest" description="Disordered" evidence="1">
    <location>
        <begin position="54"/>
        <end position="77"/>
    </location>
</feature>
<evidence type="ECO:0000256" key="1">
    <source>
        <dbReference type="SAM" id="MobiDB-lite"/>
    </source>
</evidence>
<organism evidence="2 3">
    <name type="scientific">Thelephora terrestris</name>
    <dbReference type="NCBI Taxonomy" id="56493"/>
    <lineage>
        <taxon>Eukaryota</taxon>
        <taxon>Fungi</taxon>
        <taxon>Dikarya</taxon>
        <taxon>Basidiomycota</taxon>
        <taxon>Agaricomycotina</taxon>
        <taxon>Agaricomycetes</taxon>
        <taxon>Thelephorales</taxon>
        <taxon>Thelephoraceae</taxon>
        <taxon>Thelephora</taxon>
    </lineage>
</organism>
<gene>
    <name evidence="2" type="ORF">BJ322DRAFT_1054612</name>
</gene>
<feature type="region of interest" description="Disordered" evidence="1">
    <location>
        <begin position="92"/>
        <end position="165"/>
    </location>
</feature>
<sequence length="587" mass="66678">MLHHAAQVSKRTPLTRTLSPDVWPCSAFTTVLRTAAARAWTRTAVRHLRTVSVSTSVNSEKENTSRTEPLSGVPSDINFGSFLNERKKFAARSSSSAWGDDDPLVDPGGSSAKATQPSTRSITLTRPTTPSTLPKPCAQQVNHPTVHNPQISPETTEIRSRTPFQKPRRHLPYLRGLASLPDSTSSLDLLNNLDKWRRRPPKPTITSFLSESPKRSPKLNFEALHAYHALFPAFQTHRSFRVLAEIAIHEAKFDSVRLLWIEMDRKGMLGDWDSLDDGGVSLWAVWVRWMVRRGKWLEAWTRAQKWRVKMAKLSASQLASEGLPHAIWIEFMGKAHNSVERPPPSVSESQNRSRLTNGERPNTRDVVEDGDLGLEERHKLLMRQPPHRNHSQITNVRPRTIYTLVRARLRLRDREWSLGIIRSWFEKMGSKKAATDTKGNRACLRLLHLYLTLAFPLPNGQQQAGPVAPKGFASVREMEAVVDELVKLNPRVTPNSTTVLLLLRHLRQTSKCADNGLRLVARYRMLYGDEVEDDRVRLRLASLAIKQNNPRVFRKCLARSSSSGEVRWKGVAMARRRARLMRERPQC</sequence>
<dbReference type="AlphaFoldDB" id="A0A9P6L8L2"/>
<dbReference type="OrthoDB" id="3149711at2759"/>
<accession>A0A9P6L8L2</accession>
<name>A0A9P6L8L2_9AGAM</name>
<dbReference type="EMBL" id="WIUZ02000005">
    <property type="protein sequence ID" value="KAF9787302.1"/>
    <property type="molecule type" value="Genomic_DNA"/>
</dbReference>
<protein>
    <submittedName>
        <fullName evidence="2">Uncharacterized protein</fullName>
    </submittedName>
</protein>
<reference evidence="2" key="2">
    <citation type="submission" date="2020-11" db="EMBL/GenBank/DDBJ databases">
        <authorList>
            <consortium name="DOE Joint Genome Institute"/>
            <person name="Kuo A."/>
            <person name="Miyauchi S."/>
            <person name="Kiss E."/>
            <person name="Drula E."/>
            <person name="Kohler A."/>
            <person name="Sanchez-Garcia M."/>
            <person name="Andreopoulos B."/>
            <person name="Barry K.W."/>
            <person name="Bonito G."/>
            <person name="Buee M."/>
            <person name="Carver A."/>
            <person name="Chen C."/>
            <person name="Cichocki N."/>
            <person name="Clum A."/>
            <person name="Culley D."/>
            <person name="Crous P.W."/>
            <person name="Fauchery L."/>
            <person name="Girlanda M."/>
            <person name="Hayes R."/>
            <person name="Keri Z."/>
            <person name="Labutti K."/>
            <person name="Lipzen A."/>
            <person name="Lombard V."/>
            <person name="Magnuson J."/>
            <person name="Maillard F."/>
            <person name="Morin E."/>
            <person name="Murat C."/>
            <person name="Nolan M."/>
            <person name="Ohm R."/>
            <person name="Pangilinan J."/>
            <person name="Pereira M."/>
            <person name="Perotto S."/>
            <person name="Peter M."/>
            <person name="Riley R."/>
            <person name="Sitrit Y."/>
            <person name="Stielow B."/>
            <person name="Szollosi G."/>
            <person name="Zifcakova L."/>
            <person name="Stursova M."/>
            <person name="Spatafora J.W."/>
            <person name="Tedersoo L."/>
            <person name="Vaario L.-M."/>
            <person name="Yamada A."/>
            <person name="Yan M."/>
            <person name="Wang P."/>
            <person name="Xu J."/>
            <person name="Bruns T."/>
            <person name="Baldrian P."/>
            <person name="Vilgalys R."/>
            <person name="Henrissat B."/>
            <person name="Grigoriev I.V."/>
            <person name="Hibbett D."/>
            <person name="Nagy L.G."/>
            <person name="Martin F.M."/>
        </authorList>
    </citation>
    <scope>NUCLEOTIDE SEQUENCE</scope>
    <source>
        <strain evidence="2">UH-Tt-Lm1</strain>
    </source>
</reference>
<keyword evidence="3" id="KW-1185">Reference proteome</keyword>
<proteinExistence type="predicted"/>
<reference evidence="2" key="1">
    <citation type="journal article" date="2020" name="Nat. Commun.">
        <title>Large-scale genome sequencing of mycorrhizal fungi provides insights into the early evolution of symbiotic traits.</title>
        <authorList>
            <person name="Miyauchi S."/>
            <person name="Kiss E."/>
            <person name="Kuo A."/>
            <person name="Drula E."/>
            <person name="Kohler A."/>
            <person name="Sanchez-Garcia M."/>
            <person name="Morin E."/>
            <person name="Andreopoulos B."/>
            <person name="Barry K.W."/>
            <person name="Bonito G."/>
            <person name="Buee M."/>
            <person name="Carver A."/>
            <person name="Chen C."/>
            <person name="Cichocki N."/>
            <person name="Clum A."/>
            <person name="Culley D."/>
            <person name="Crous P.W."/>
            <person name="Fauchery L."/>
            <person name="Girlanda M."/>
            <person name="Hayes R.D."/>
            <person name="Keri Z."/>
            <person name="LaButti K."/>
            <person name="Lipzen A."/>
            <person name="Lombard V."/>
            <person name="Magnuson J."/>
            <person name="Maillard F."/>
            <person name="Murat C."/>
            <person name="Nolan M."/>
            <person name="Ohm R.A."/>
            <person name="Pangilinan J."/>
            <person name="Pereira M.F."/>
            <person name="Perotto S."/>
            <person name="Peter M."/>
            <person name="Pfister S."/>
            <person name="Riley R."/>
            <person name="Sitrit Y."/>
            <person name="Stielow J.B."/>
            <person name="Szollosi G."/>
            <person name="Zifcakova L."/>
            <person name="Stursova M."/>
            <person name="Spatafora J.W."/>
            <person name="Tedersoo L."/>
            <person name="Vaario L.M."/>
            <person name="Yamada A."/>
            <person name="Yan M."/>
            <person name="Wang P."/>
            <person name="Xu J."/>
            <person name="Bruns T."/>
            <person name="Baldrian P."/>
            <person name="Vilgalys R."/>
            <person name="Dunand C."/>
            <person name="Henrissat B."/>
            <person name="Grigoriev I.V."/>
            <person name="Hibbett D."/>
            <person name="Nagy L.G."/>
            <person name="Martin F.M."/>
        </authorList>
    </citation>
    <scope>NUCLEOTIDE SEQUENCE</scope>
    <source>
        <strain evidence="2">UH-Tt-Lm1</strain>
    </source>
</reference>
<feature type="compositionally biased region" description="Polar residues" evidence="1">
    <location>
        <begin position="350"/>
        <end position="360"/>
    </location>
</feature>
<feature type="region of interest" description="Disordered" evidence="1">
    <location>
        <begin position="339"/>
        <end position="366"/>
    </location>
</feature>